<reference evidence="2" key="3">
    <citation type="submission" date="2015-04" db="UniProtKB">
        <authorList>
            <consortium name="EnsemblPlants"/>
        </authorList>
    </citation>
    <scope>IDENTIFICATION</scope>
    <source>
        <strain evidence="2">cv. Jemalong A17</strain>
    </source>
</reference>
<dbReference type="HOGENOM" id="CLU_2999522_0_0_1"/>
<organism evidence="1 3">
    <name type="scientific">Medicago truncatula</name>
    <name type="common">Barrel medic</name>
    <name type="synonym">Medicago tribuloides</name>
    <dbReference type="NCBI Taxonomy" id="3880"/>
    <lineage>
        <taxon>Eukaryota</taxon>
        <taxon>Viridiplantae</taxon>
        <taxon>Streptophyta</taxon>
        <taxon>Embryophyta</taxon>
        <taxon>Tracheophyta</taxon>
        <taxon>Spermatophyta</taxon>
        <taxon>Magnoliopsida</taxon>
        <taxon>eudicotyledons</taxon>
        <taxon>Gunneridae</taxon>
        <taxon>Pentapetalae</taxon>
        <taxon>rosids</taxon>
        <taxon>fabids</taxon>
        <taxon>Fabales</taxon>
        <taxon>Fabaceae</taxon>
        <taxon>Papilionoideae</taxon>
        <taxon>50 kb inversion clade</taxon>
        <taxon>NPAAA clade</taxon>
        <taxon>Hologalegina</taxon>
        <taxon>IRL clade</taxon>
        <taxon>Trifolieae</taxon>
        <taxon>Medicago</taxon>
    </lineage>
</organism>
<dbReference type="EnsemblPlants" id="AES78896">
    <property type="protein sequence ID" value="AES78896"/>
    <property type="gene ID" value="MTR_7g050740"/>
</dbReference>
<keyword evidence="3" id="KW-1185">Reference proteome</keyword>
<evidence type="ECO:0000313" key="3">
    <source>
        <dbReference type="Proteomes" id="UP000002051"/>
    </source>
</evidence>
<sequence length="57" mass="6384">MQHLNSSNQLKPSFFISSKCRLLSANLSATNCYKVEHTKQPENYTLGTLMNLSAPII</sequence>
<name>G7KVW9_MEDTR</name>
<evidence type="ECO:0000313" key="1">
    <source>
        <dbReference type="EMBL" id="AES78896.1"/>
    </source>
</evidence>
<gene>
    <name evidence="1" type="ordered locus">MTR_7g050740</name>
</gene>
<evidence type="ECO:0000313" key="2">
    <source>
        <dbReference type="EnsemblPlants" id="AES78896"/>
    </source>
</evidence>
<proteinExistence type="predicted"/>
<dbReference type="PaxDb" id="3880-AES78896"/>
<dbReference type="AlphaFoldDB" id="G7KVW9"/>
<dbReference type="EMBL" id="CM001223">
    <property type="protein sequence ID" value="AES78896.1"/>
    <property type="molecule type" value="Genomic_DNA"/>
</dbReference>
<accession>G7KVW9</accession>
<dbReference type="Proteomes" id="UP000002051">
    <property type="component" value="Unassembled WGS sequence"/>
</dbReference>
<reference evidence="1 3" key="2">
    <citation type="journal article" date="2014" name="BMC Genomics">
        <title>An improved genome release (version Mt4.0) for the model legume Medicago truncatula.</title>
        <authorList>
            <person name="Tang H."/>
            <person name="Krishnakumar V."/>
            <person name="Bidwell S."/>
            <person name="Rosen B."/>
            <person name="Chan A."/>
            <person name="Zhou S."/>
            <person name="Gentzbittel L."/>
            <person name="Childs K.L."/>
            <person name="Yandell M."/>
            <person name="Gundlach H."/>
            <person name="Mayer K.F."/>
            <person name="Schwartz D.C."/>
            <person name="Town C.D."/>
        </authorList>
    </citation>
    <scope>GENOME REANNOTATION</scope>
    <source>
        <strain evidence="2 3">cv. Jemalong A17</strain>
    </source>
</reference>
<protein>
    <submittedName>
        <fullName evidence="1 2">Uncharacterized protein</fullName>
    </submittedName>
</protein>
<reference evidence="1 3" key="1">
    <citation type="journal article" date="2011" name="Nature">
        <title>The Medicago genome provides insight into the evolution of rhizobial symbioses.</title>
        <authorList>
            <person name="Young N.D."/>
            <person name="Debelle F."/>
            <person name="Oldroyd G.E."/>
            <person name="Geurts R."/>
            <person name="Cannon S.B."/>
            <person name="Udvardi M.K."/>
            <person name="Benedito V.A."/>
            <person name="Mayer K.F."/>
            <person name="Gouzy J."/>
            <person name="Schoof H."/>
            <person name="Van de Peer Y."/>
            <person name="Proost S."/>
            <person name="Cook D.R."/>
            <person name="Meyers B.C."/>
            <person name="Spannagl M."/>
            <person name="Cheung F."/>
            <person name="De Mita S."/>
            <person name="Krishnakumar V."/>
            <person name="Gundlach H."/>
            <person name="Zhou S."/>
            <person name="Mudge J."/>
            <person name="Bharti A.K."/>
            <person name="Murray J.D."/>
            <person name="Naoumkina M.A."/>
            <person name="Rosen B."/>
            <person name="Silverstein K.A."/>
            <person name="Tang H."/>
            <person name="Rombauts S."/>
            <person name="Zhao P.X."/>
            <person name="Zhou P."/>
            <person name="Barbe V."/>
            <person name="Bardou P."/>
            <person name="Bechner M."/>
            <person name="Bellec A."/>
            <person name="Berger A."/>
            <person name="Berges H."/>
            <person name="Bidwell S."/>
            <person name="Bisseling T."/>
            <person name="Choisne N."/>
            <person name="Couloux A."/>
            <person name="Denny R."/>
            <person name="Deshpande S."/>
            <person name="Dai X."/>
            <person name="Doyle J.J."/>
            <person name="Dudez A.M."/>
            <person name="Farmer A.D."/>
            <person name="Fouteau S."/>
            <person name="Franken C."/>
            <person name="Gibelin C."/>
            <person name="Gish J."/>
            <person name="Goldstein S."/>
            <person name="Gonzalez A.J."/>
            <person name="Green P.J."/>
            <person name="Hallab A."/>
            <person name="Hartog M."/>
            <person name="Hua A."/>
            <person name="Humphray S.J."/>
            <person name="Jeong D.H."/>
            <person name="Jing Y."/>
            <person name="Jocker A."/>
            <person name="Kenton S.M."/>
            <person name="Kim D.J."/>
            <person name="Klee K."/>
            <person name="Lai H."/>
            <person name="Lang C."/>
            <person name="Lin S."/>
            <person name="Macmil S.L."/>
            <person name="Magdelenat G."/>
            <person name="Matthews L."/>
            <person name="McCorrison J."/>
            <person name="Monaghan E.L."/>
            <person name="Mun J.H."/>
            <person name="Najar F.Z."/>
            <person name="Nicholson C."/>
            <person name="Noirot C."/>
            <person name="O'Bleness M."/>
            <person name="Paule C.R."/>
            <person name="Poulain J."/>
            <person name="Prion F."/>
            <person name="Qin B."/>
            <person name="Qu C."/>
            <person name="Retzel E.F."/>
            <person name="Riddle C."/>
            <person name="Sallet E."/>
            <person name="Samain S."/>
            <person name="Samson N."/>
            <person name="Sanders I."/>
            <person name="Saurat O."/>
            <person name="Scarpelli C."/>
            <person name="Schiex T."/>
            <person name="Segurens B."/>
            <person name="Severin A.J."/>
            <person name="Sherrier D.J."/>
            <person name="Shi R."/>
            <person name="Sims S."/>
            <person name="Singer S.R."/>
            <person name="Sinharoy S."/>
            <person name="Sterck L."/>
            <person name="Viollet A."/>
            <person name="Wang B.B."/>
            <person name="Wang K."/>
            <person name="Wang M."/>
            <person name="Wang X."/>
            <person name="Warfsmann J."/>
            <person name="Weissenbach J."/>
            <person name="White D.D."/>
            <person name="White J.D."/>
            <person name="Wiley G.B."/>
            <person name="Wincker P."/>
            <person name="Xing Y."/>
            <person name="Yang L."/>
            <person name="Yao Z."/>
            <person name="Ying F."/>
            <person name="Zhai J."/>
            <person name="Zhou L."/>
            <person name="Zuber A."/>
            <person name="Denarie J."/>
            <person name="Dixon R.A."/>
            <person name="May G.D."/>
            <person name="Schwartz D.C."/>
            <person name="Rogers J."/>
            <person name="Quetier F."/>
            <person name="Town C.D."/>
            <person name="Roe B.A."/>
        </authorList>
    </citation>
    <scope>NUCLEOTIDE SEQUENCE [LARGE SCALE GENOMIC DNA]</scope>
    <source>
        <strain evidence="1">A17</strain>
        <strain evidence="2 3">cv. Jemalong A17</strain>
    </source>
</reference>